<name>A0A6C0ENQ1_9ZZZZ</name>
<dbReference type="InterPro" id="IPR036249">
    <property type="entry name" value="Thioredoxin-like_sf"/>
</dbReference>
<evidence type="ECO:0000313" key="1">
    <source>
        <dbReference type="EMBL" id="QHT28975.1"/>
    </source>
</evidence>
<protein>
    <recommendedName>
        <fullName evidence="2">Thioredoxin domain-containing protein</fullName>
    </recommendedName>
</protein>
<dbReference type="EMBL" id="MN738866">
    <property type="protein sequence ID" value="QHT28975.1"/>
    <property type="molecule type" value="Genomic_DNA"/>
</dbReference>
<reference evidence="1" key="1">
    <citation type="journal article" date="2020" name="Nature">
        <title>Giant virus diversity and host interactions through global metagenomics.</title>
        <authorList>
            <person name="Schulz F."/>
            <person name="Roux S."/>
            <person name="Paez-Espino D."/>
            <person name="Jungbluth S."/>
            <person name="Walsh D.A."/>
            <person name="Denef V.J."/>
            <person name="McMahon K.D."/>
            <person name="Konstantinidis K.T."/>
            <person name="Eloe-Fadrosh E.A."/>
            <person name="Kyrpides N.C."/>
            <person name="Woyke T."/>
        </authorList>
    </citation>
    <scope>NUCLEOTIDE SEQUENCE</scope>
    <source>
        <strain evidence="1">GVMAG-M-3300001351-8</strain>
    </source>
</reference>
<proteinExistence type="predicted"/>
<dbReference type="PANTHER" id="PTHR34573">
    <property type="entry name" value="VKC DOMAIN-CONTAINING PROTEIN"/>
    <property type="match status" value="1"/>
</dbReference>
<organism evidence="1">
    <name type="scientific">viral metagenome</name>
    <dbReference type="NCBI Taxonomy" id="1070528"/>
    <lineage>
        <taxon>unclassified sequences</taxon>
        <taxon>metagenomes</taxon>
        <taxon>organismal metagenomes</taxon>
    </lineage>
</organism>
<dbReference type="PANTHER" id="PTHR34573:SF1">
    <property type="entry name" value="VITAMIN K EPOXIDE REDUCTASE DOMAIN-CONTAINING PROTEIN"/>
    <property type="match status" value="1"/>
</dbReference>
<dbReference type="AlphaFoldDB" id="A0A6C0ENQ1"/>
<dbReference type="SUPFAM" id="SSF52833">
    <property type="entry name" value="Thioredoxin-like"/>
    <property type="match status" value="1"/>
</dbReference>
<sequence length="128" mass="14186">MGGKNKQIIGGLGIIALYKTIVSRNYSKKNINNNINDLAVHLTSVDAKVYTACWCHACDKQKALFNNTLSSLNVIECSGKCPNSNEDLCTKIKAYPTWEINGKLKSGVKSLNNLARVSGYTGRRNWKY</sequence>
<dbReference type="Gene3D" id="3.40.30.10">
    <property type="entry name" value="Glutaredoxin"/>
    <property type="match status" value="1"/>
</dbReference>
<accession>A0A6C0ENQ1</accession>
<evidence type="ECO:0008006" key="2">
    <source>
        <dbReference type="Google" id="ProtNLM"/>
    </source>
</evidence>